<organism evidence="5 6">
    <name type="scientific">Petrolisthes manimaculis</name>
    <dbReference type="NCBI Taxonomy" id="1843537"/>
    <lineage>
        <taxon>Eukaryota</taxon>
        <taxon>Metazoa</taxon>
        <taxon>Ecdysozoa</taxon>
        <taxon>Arthropoda</taxon>
        <taxon>Crustacea</taxon>
        <taxon>Multicrustacea</taxon>
        <taxon>Malacostraca</taxon>
        <taxon>Eumalacostraca</taxon>
        <taxon>Eucarida</taxon>
        <taxon>Decapoda</taxon>
        <taxon>Pleocyemata</taxon>
        <taxon>Anomura</taxon>
        <taxon>Galatheoidea</taxon>
        <taxon>Porcellanidae</taxon>
        <taxon>Petrolisthes</taxon>
    </lineage>
</organism>
<keyword evidence="6" id="KW-1185">Reference proteome</keyword>
<proteinExistence type="predicted"/>
<keyword evidence="1" id="KW-0732">Signal</keyword>
<dbReference type="PANTHER" id="PTHR45739:SF12">
    <property type="entry name" value="CHONDROITIN SULFATE PROTEOGLYCAN 4-LIKE ISOFORM X2"/>
    <property type="match status" value="1"/>
</dbReference>
<dbReference type="Pfam" id="PF16184">
    <property type="entry name" value="Cadherin_3"/>
    <property type="match status" value="1"/>
</dbReference>
<dbReference type="PROSITE" id="PS51854">
    <property type="entry name" value="CSPG"/>
    <property type="match status" value="1"/>
</dbReference>
<reference evidence="5" key="1">
    <citation type="submission" date="2023-11" db="EMBL/GenBank/DDBJ databases">
        <title>Genome assemblies of two species of porcelain crab, Petrolisthes cinctipes and Petrolisthes manimaculis (Anomura: Porcellanidae).</title>
        <authorList>
            <person name="Angst P."/>
        </authorList>
    </citation>
    <scope>NUCLEOTIDE SEQUENCE</scope>
    <source>
        <strain evidence="5">PB745_02</strain>
        <tissue evidence="5">Gill</tissue>
    </source>
</reference>
<dbReference type="EMBL" id="JAWZYT010004358">
    <property type="protein sequence ID" value="KAK4294139.1"/>
    <property type="molecule type" value="Genomic_DNA"/>
</dbReference>
<evidence type="ECO:0000313" key="6">
    <source>
        <dbReference type="Proteomes" id="UP001292094"/>
    </source>
</evidence>
<sequence>MFTHSWQVTDGLETTGPVILRVAAFELQVFLVNNTGLSITHGSWAYITPVNLSYTTNAPEQDLEVHFDITSLPLHGAVQRLRSNNRWQSVNQFSSRQMEKDKIRYKHISKEPREDEFGFRLFCGDQKFQSDYTFRITFVSITIDVVRNSELLIDRIQESFHIRELPAE</sequence>
<dbReference type="InterPro" id="IPR039005">
    <property type="entry name" value="CSPG_rpt"/>
</dbReference>
<protein>
    <submittedName>
        <fullName evidence="5">Uncharacterized protein</fullName>
    </submittedName>
</protein>
<evidence type="ECO:0000256" key="2">
    <source>
        <dbReference type="ARBA" id="ARBA00022737"/>
    </source>
</evidence>
<evidence type="ECO:0000256" key="1">
    <source>
        <dbReference type="ARBA" id="ARBA00022729"/>
    </source>
</evidence>
<dbReference type="Proteomes" id="UP001292094">
    <property type="component" value="Unassembled WGS sequence"/>
</dbReference>
<gene>
    <name evidence="5" type="ORF">Pmani_033208</name>
</gene>
<feature type="repeat" description="CSPG" evidence="4">
    <location>
        <begin position="28"/>
        <end position="122"/>
    </location>
</feature>
<dbReference type="GO" id="GO:0009653">
    <property type="term" value="P:anatomical structure morphogenesis"/>
    <property type="evidence" value="ECO:0007669"/>
    <property type="project" value="TreeGrafter"/>
</dbReference>
<evidence type="ECO:0000313" key="5">
    <source>
        <dbReference type="EMBL" id="KAK4294139.1"/>
    </source>
</evidence>
<dbReference type="AlphaFoldDB" id="A0AAE1TSX1"/>
<evidence type="ECO:0000256" key="4">
    <source>
        <dbReference type="PROSITE-ProRule" id="PRU01201"/>
    </source>
</evidence>
<keyword evidence="3" id="KW-0325">Glycoprotein</keyword>
<dbReference type="InterPro" id="IPR051561">
    <property type="entry name" value="FRAS1_ECM"/>
</dbReference>
<comment type="caution">
    <text evidence="5">The sequence shown here is derived from an EMBL/GenBank/DDBJ whole genome shotgun (WGS) entry which is preliminary data.</text>
</comment>
<name>A0AAE1TSX1_9EUCA</name>
<evidence type="ECO:0000256" key="3">
    <source>
        <dbReference type="ARBA" id="ARBA00023180"/>
    </source>
</evidence>
<dbReference type="PANTHER" id="PTHR45739">
    <property type="entry name" value="MATRIX PROTEIN, PUTATIVE-RELATED"/>
    <property type="match status" value="1"/>
</dbReference>
<accession>A0AAE1TSX1</accession>
<keyword evidence="2" id="KW-0677">Repeat</keyword>